<dbReference type="PROSITE" id="PS52004">
    <property type="entry name" value="KS3_2"/>
    <property type="match status" value="3"/>
</dbReference>
<feature type="region of interest" description="N-terminal hotdog fold" evidence="7">
    <location>
        <begin position="3433"/>
        <end position="3558"/>
    </location>
</feature>
<dbReference type="InterPro" id="IPR020807">
    <property type="entry name" value="PKS_DH"/>
</dbReference>
<dbReference type="GO" id="GO:0071770">
    <property type="term" value="P:DIM/DIP cell wall layer assembly"/>
    <property type="evidence" value="ECO:0007669"/>
    <property type="project" value="TreeGrafter"/>
</dbReference>
<dbReference type="InterPro" id="IPR049551">
    <property type="entry name" value="PKS_DH_C"/>
</dbReference>
<dbReference type="InterPro" id="IPR001242">
    <property type="entry name" value="Condensation_dom"/>
</dbReference>
<dbReference type="SUPFAM" id="SSF47336">
    <property type="entry name" value="ACP-like"/>
    <property type="match status" value="5"/>
</dbReference>
<dbReference type="GO" id="GO:0005886">
    <property type="term" value="C:plasma membrane"/>
    <property type="evidence" value="ECO:0007669"/>
    <property type="project" value="TreeGrafter"/>
</dbReference>
<feature type="active site" description="Proton acceptor; for dehydratase activity" evidence="7">
    <location>
        <position position="4960"/>
    </location>
</feature>
<feature type="domain" description="Carrier" evidence="8">
    <location>
        <begin position="1550"/>
        <end position="1625"/>
    </location>
</feature>
<feature type="active site" description="Proton acceptor; for dehydratase activity" evidence="7">
    <location>
        <position position="3471"/>
    </location>
</feature>
<dbReference type="InterPro" id="IPR009081">
    <property type="entry name" value="PP-bd_ACP"/>
</dbReference>
<dbReference type="InterPro" id="IPR014031">
    <property type="entry name" value="Ketoacyl_synth_C"/>
</dbReference>
<dbReference type="Proteomes" id="UP000241222">
    <property type="component" value="Unassembled WGS sequence"/>
</dbReference>
<feature type="domain" description="Carrier" evidence="8">
    <location>
        <begin position="2626"/>
        <end position="2702"/>
    </location>
</feature>
<dbReference type="InterPro" id="IPR042104">
    <property type="entry name" value="PKS_dehydratase_sf"/>
</dbReference>
<dbReference type="InterPro" id="IPR036291">
    <property type="entry name" value="NAD(P)-bd_dom_sf"/>
</dbReference>
<evidence type="ECO:0000313" key="11">
    <source>
        <dbReference type="EMBL" id="PSU35483.1"/>
    </source>
</evidence>
<evidence type="ECO:0000256" key="4">
    <source>
        <dbReference type="ARBA" id="ARBA00022553"/>
    </source>
</evidence>
<evidence type="ECO:0000313" key="12">
    <source>
        <dbReference type="Proteomes" id="UP000241222"/>
    </source>
</evidence>
<sequence>MDISTYTLQQKKQLLRRMQKKLANTGKLTDSSTSTSFPLGEMQEAYLIGKKLGLGTDPVGCHMYYEFHFQNLDTERLKNALTKVVERHEMLRTLINSNNQELKSEFSIPNIEVFDKKNDSIENIHRHIAHIRNNLSHKVYSISEWPLMTVKVTHLSEVNSLIHFSIDGWIVDGKSLRILFQEWYALYENPTVKQPTLNYRYRQFLKDSCIEECEKKEAEKYWLTSLSDIPRSPFLSINTQSKGCRRTRIKGGLGSTQWDALKKLSNEIKVSPTVFIYTLFTETIRLVNGGDDFAILMTLYNRKSTVIEIDKIIGPFISTNIIETLGKRAENGNIDHLSVLYQQKVWDNLDHSQISGIEILKLIKANKAVPRKFSIPIVFTSLIGESISNNPEASMMDHQSFGVSQTPQIYFDHQIEEKNGTLIFTWDVLLDVFQPNEIENLFKIYNRVLAVVAKEPETVRLTINDIFGQTINKFSLESTADMLEHYSYNSLQKAYLYHRIRNPDKLYPLVYQEVHIKNLDKSKLVEGFRKLLVIHPVLNWDNDSNEGIQQLTDAYYDDLTLEDLSMYSDVDQKDKLVSIRKSESERRFDKKAQPYIHLSVTKINKVDYLIHITVDMMLVDLNSAYHIINDFITLYYNPSEALCVNRKFLQHAHALNESNHNASKSAENYWETKFKRIPRGAFNLIKESTQATKVRQSIIYNHYRLLESVAWYNGLDIGVVLFTAFMEAILRENDNTPTTVIYVNWISGNAQTQRESGEYTFLSWITSCNKDLSFLEKAKQYQLQLNQDESNYPYSGLDVLSKMGMENTKDPSFPLVFTNLISAQKQGNKCEKLGYASTQTPDVFLDNVTYYRGDDLEIGFDFIKERFDGISIKKILTNYKKILERFVVKPFSSEVVRNQEIDHINQAGTRSESSDSVSPSSLIETISGEKNKLLYEWNDTKTPYDSSKLMHQFFEEQAALYPEKVATVSKDSEMTFGEIESMANRLACHLEYIGIKPRQFVGVCLDRSHQMIITLFAIHKLGAAYIPIETFYPRNRVVSIVETASLKHVVTQDKHIQKMDGLGLNTISLDQSKEEIITRDPTIKPKIKITSEDISYVIFTSGSTGKPKGVVVQHRPVINLIEWAASEFSFSNDDYGIFVSALGFDLSVFDIYGILGMGGKLFIVSDEQTGNPEALSKIITDHEITFWNSTPATLNLIVPYLQKKEYIHNTALKTVFLSGDWLPVSLPDAIKDLYKDVDVISLGGATEATVWSNFYRVGEVLPEWKSIPYGKPINNAKYYVLDSNMQPQPIGVEGDLYIGGDCLSMGYLNAPEITNKSFLPNPFEGSEGETLYRTGDLAKYYPDGNLEFLGRSDFQVKIRGYRIELGEIEHCLRKHPAIKDVIVVVKEATPGDQKLISYYIKSDMEQVSSRELRDFAKKDLSAYMVPNLFCEVSTFPLTSNGKIDRKALPFPLLTKSKVEEKSSFLLQSTLLTLIKEELNVEDIPLSEDIFELGATSLNIINVVQKFNQEYPQISLTADLFLEQFNIAGIVEHLDKQVFVGDLSQAVSTDNKDDQLKEYLVDVFKQELNLDDISIEEDFFDRGATSINVINVIERIAQDKSLSVSLEAVLDDSSIQGIVNSFSELDMVVIEPQVVERTQKEDAESLPNLLNVLDLFRAYGENKNIYHYPEFGGTQPIQVFVQIHSESKNRFSPGGYYYNPIEHRLVQVSDRLPQQMQPLGEYTIYFVGESKSLSPLYGKRTPQLLLLSFGYVLETLFEKAAELEIGLCSVKELNRELMRDYFGLEASQVCIDGFTVSTDLSEAESFSNDDKYCRVLDQLNYTQSNVNFFSKSEREEFYSTNPHIFKPRHILSNHKLLTRKLANTKLYTEAMRADWDARPVSLRKLLGLLGEGNYSDFGPLRLLVSINTNMVDEISSGIYEYNYLSKELIQVNKEQHVTATAHYPFYRQFSQSSAFSVYVVIPQKLLDSRLVEYYHIKAARFSKGLAQYQNKSGIKLYPIGDVKFEKVASILPKNENYQFIHCLFGGSMKMLSETCSTNKLKNQKTEFAIIGMSGRYPQSDTPDEFWDALLNKKQCVTTLEERWGSSQDSTRYAALINNVKRFDSLFFNISPAEAKTMDPQERILLEVVWECIEDAGYIPQALNDSSERVGVFVGATWSDYKNVGLEAFSESGKAEGSAFHSSLANRISHFYDFKGPSIAIDTSCSSGLTALHMACSSITMGDCDSAIVASVNIVSHEYHYELLKNLDLLSNSNESNALSSYASGWVLGEGVGSFLIRGRGQAEQLLDNIHAIIKGTSIGHGGRTSRFWSPNATEQSINIQRTLDRAGVSSDDIDYIELAAPGAPLSDASEFQAIKKVFKHRFNGKKIYIGTVKPNVGHAESASSLAQISKAILQLKHDKIAPTIVRGEISPLVDIKNTPFEINKMLVKCQRKEKPFNILVNSFGGTGTSSHVILEQYKEKKKRLESSKVRLFLFSANSDEELLNVLDQYIRFLNKNRNLDVINLAYTLLFGRAELPHRFAVFADNIPTLVDRMLNCVKNRVIHERVVNSEAFSIGIDSENNLVALATEWVEGKEIAKHEKFTEPYKKVSLPTYPFLRNEHWLNDAKFSNTNSKPVNNMVPPSNLEGDVLSRTESYLIQLFSEASEIPEAQINANTTLDKYGINSIIIQSINEKLSQYFRKLSKTLLFEYQTISSLALYLTEACFSELQDMLSLDSDATKYQPSKMSKKGRDVPALLKHDPKQENVVLVGLSGIYPNSENMDEFWCNLKQGVDCISDIPKKRWELQSFKAKNKDEQIDYNRGGFINHVDTFDPLFFGISPKEAMYIDPQERLFLQESWKSLEDAGLTKEIIANDLNNELGVFVGVTYGEYQLHGIDETNKGNQISLGSFYGSVAHRVSYYLGATGPSMAIDTMCASSLTSMHLAAESIRRGECSAAIIGGVNLSLHPNKFVFLTQASMLSAKGQCTSFGKDGGGYVPGEGIGAVVAIKESIAKKLGCHIYATLKGSSINHGGKTNGYYVPNPNAQAELIKAALSQANVNPETITYVEAHGTGTKLGDPIEISGLKKAYEPYTSAKQYCAIGSVKSNIGHLEAAAGIAGVTKVLLQMKHRKLVPSLHSQETNPNIDFEDSPFYVSHDLKDWSRLEGEQITDNPLRASVSSFGAGGANAHVILEEYQQPRINDNNKLTFEAEYPFILSAKTNEQLKVYVGDWLQFLQSRSLNQQTSSNHTSLSLLKTINLVLEEASQIMLLPREELDMDEPFVDQGFSYFALQTLLDKINRIFSLDLSMQVFRKYQNVGAIARYIVEDSNQLSTKGAENSQEISNLVYTLICGREHMDYRFACKFSSLDELGQKLADYMADKVIGDIFVSKTKPSDNIVSNLTNISLNEKLQAWVIGNKIDWSNGQTELKGKRVSLPTYPFAREQYWIPQGVALQKPALASNGVAKSLITELCGTRECPKSIVELRHDEFYLMDHVLGKEHILPGVAFIEMAFQTYALTTLKKKVELNNIVWVQPIKCSQGEEKIRVNYSEEQGRLNYTISSYENSGLIHGQGQIGKSLENEELPEINIANEFVGLNQRISHDECYASLQSQQLNLGSSFKVIREISTNGKKAIGKLSLNGLADTANYHLHPTLLDGALQTAIVGLNVDLESGLFVPFALKSVKIYNKIPSECYAITKTISADSMSRKFSVEIVDMQGHTVLSIVECTSRLYRQNTSERIDDHQLLCKPVYTHEPVSMDFSVKPLSIVFTSKERAEKHGSSYSNTRFIVLENGISENNNVYYFNGVGSPELNQFLTSLSDPISMIWWDGIALKSLYEYMDDLVEHEVLDFLELYKKLVSNTIETSLFYSFSEDKSSLPVQSSIKGLINSLQKETTKINYCSISFQQKLSFNKLFNIISSEVNRVESHKLLHLHYEGTKRHVRNLVPIDKVKANSLAIKRNGVYLITGAFGGLAKIFAQYLFETYQVQLVLTDLAEGIAEDDKVYHQLEERGCSIRYRKCDLSQPTEVKSLFDGLTKLDGILHCAGIIDDGYAHKKERRDFRRVIQPKMNGTIYLEKYCINLDVDFIVLFSSMASELGNQGQSDYCYANSFLNEFSRSREKLYQQGIQNHRTISINWPLWKNGGLKVDAEVEKYLESSMKMRAISNKDGLNVFEQSLYYAEAETMVLNGDKAAIQTHIMATTALAKTKSAPLVLIDKNETSRVSKVIEDIVIDIAAVPRARLDVDDDLNNYGFDSISFTSLANRINTAFSINITPALFFELQVTSIKGITTELTNQFPESFIINKQPPKFVPDHQEGENKPIEMTPPTQKSLPVSGKVEEDIAIVGMSGVLPNSASLDEFWNHLVEGNNLVSEIPEQRWKWKDYYGDPNKEIGKTNIKWGAFMPDIDMFDAEFFNISPREAVLMDPQQRKFLETVWNAIEHSGHSPKEYSNTRTGLFVGVSTSEYSQKIKAANLPIDAYTSTGSCHSITANRISYLLNLRGPSEPVDTACSSSLVAIIRAIEYIKKGECDCAIVGGVNALISPDYYISFNKAGMLSEDGKCKTFDENADGYVRGEGSAALILKPISKAEADNDTIYGVIKGSAINHGGHANSLTAPNAQAQADLLTKAYSNAEIDPNTITYIEAHGTGTRIGDPIEINGIKKAFATLESVTKSEVDQPLACGIGSVKTNTGHLETAAGITGLIKILYAMNKGVIPASIHQNKKSSYIELDNTKFYIVDKNTAWKTGINKHGQTIPKRAGISSFGFGGVNAHLVIEEYRGLSSEVAQEIGDQLVVLSAKSTAALYRSANNLDRFVAENQKLGLADIAYTTRVRDAGYAYRLAIIVNSLDDLREKLKSYLIGDGKYGSSIFYNKQLEPNQTILRLLEGPEGEEFTKILVGRNKVSKLAQLWVDGAGIDILLRRYKRVGLPGYPFEKESYWIKEDVKKHANNAVISAINPLIHKNTSTLSSHQYESTFNKDDFFLKDHRLNGVSILPGVVSIGMMGVALENALPDRNFVIRDTNWLRPLFVDEDNVNVYVRIKTNSTSFSISVFTKETDGNEVVHVKAKIDEIQQSVAGRVDIAAIEALCSKELNVDQQYRETLRKGLNLGSSFKVINKIKIGSGMALARLKLADSMDLFDYHPSLLDGALQSAILSGNFSQLCVPYEVKAIERFRPLTRDCWVYIEEQTGSNCFNISITDPEGNLLVKIHRFYPQVIQDEKEVTSELAHIEAMLIECADGRRSEEELKAELDAL</sequence>
<organism evidence="11 12">
    <name type="scientific">Photobacterium lutimaris</name>
    <dbReference type="NCBI Taxonomy" id="388278"/>
    <lineage>
        <taxon>Bacteria</taxon>
        <taxon>Pseudomonadati</taxon>
        <taxon>Pseudomonadota</taxon>
        <taxon>Gammaproteobacteria</taxon>
        <taxon>Vibrionales</taxon>
        <taxon>Vibrionaceae</taxon>
        <taxon>Photobacterium</taxon>
    </lineage>
</organism>
<evidence type="ECO:0000256" key="5">
    <source>
        <dbReference type="ARBA" id="ARBA00022679"/>
    </source>
</evidence>
<evidence type="ECO:0000259" key="10">
    <source>
        <dbReference type="PROSITE" id="PS52019"/>
    </source>
</evidence>
<dbReference type="Gene3D" id="2.30.38.10">
    <property type="entry name" value="Luciferase, Domain 3"/>
    <property type="match status" value="1"/>
</dbReference>
<dbReference type="CDD" id="cd05930">
    <property type="entry name" value="A_NRPS"/>
    <property type="match status" value="1"/>
</dbReference>
<dbReference type="FunFam" id="3.40.47.10:FF:000019">
    <property type="entry name" value="Polyketide synthase type I"/>
    <property type="match status" value="1"/>
</dbReference>
<dbReference type="PROSITE" id="PS50075">
    <property type="entry name" value="CARRIER"/>
    <property type="match status" value="4"/>
</dbReference>
<feature type="domain" description="Carrier" evidence="8">
    <location>
        <begin position="4196"/>
        <end position="4272"/>
    </location>
</feature>
<dbReference type="UniPathway" id="UPA00094"/>
<dbReference type="GO" id="GO:0004315">
    <property type="term" value="F:3-oxoacyl-[acyl-carrier-protein] synthase activity"/>
    <property type="evidence" value="ECO:0007669"/>
    <property type="project" value="InterPro"/>
</dbReference>
<dbReference type="Pfam" id="PF14765">
    <property type="entry name" value="PS-DH"/>
    <property type="match status" value="2"/>
</dbReference>
<feature type="domain" description="PKS/mFAS DH" evidence="10">
    <location>
        <begin position="3433"/>
        <end position="3714"/>
    </location>
</feature>
<dbReference type="InterPro" id="IPR023213">
    <property type="entry name" value="CAT-like_dom_sf"/>
</dbReference>
<dbReference type="Pfam" id="PF02801">
    <property type="entry name" value="Ketoacyl-synt_C"/>
    <property type="match status" value="3"/>
</dbReference>
<dbReference type="Pfam" id="PF00501">
    <property type="entry name" value="AMP-binding"/>
    <property type="match status" value="1"/>
</dbReference>
<dbReference type="Gene3D" id="3.30.559.10">
    <property type="entry name" value="Chloramphenicol acetyltransferase-like domain"/>
    <property type="match status" value="2"/>
</dbReference>
<dbReference type="GO" id="GO:0044550">
    <property type="term" value="P:secondary metabolite biosynthetic process"/>
    <property type="evidence" value="ECO:0007669"/>
    <property type="project" value="UniProtKB-ARBA"/>
</dbReference>
<dbReference type="Pfam" id="PF08659">
    <property type="entry name" value="KR"/>
    <property type="match status" value="1"/>
</dbReference>
<feature type="region of interest" description="C-terminal hotdog fold" evidence="7">
    <location>
        <begin position="3573"/>
        <end position="3714"/>
    </location>
</feature>
<dbReference type="CDD" id="cd08953">
    <property type="entry name" value="KR_2_SDR_x"/>
    <property type="match status" value="1"/>
</dbReference>
<dbReference type="Gene3D" id="3.40.109.10">
    <property type="entry name" value="NADH Oxidase"/>
    <property type="match status" value="1"/>
</dbReference>
<dbReference type="SMART" id="SM00822">
    <property type="entry name" value="PKS_KR"/>
    <property type="match status" value="1"/>
</dbReference>
<dbReference type="SMART" id="SM00823">
    <property type="entry name" value="PKS_PP"/>
    <property type="match status" value="3"/>
</dbReference>
<dbReference type="InterPro" id="IPR000415">
    <property type="entry name" value="Nitroreductase-like"/>
</dbReference>
<dbReference type="GO" id="GO:0006633">
    <property type="term" value="P:fatty acid biosynthetic process"/>
    <property type="evidence" value="ECO:0007669"/>
    <property type="project" value="UniProtKB-UniPathway"/>
</dbReference>
<dbReference type="EMBL" id="PYMH01000001">
    <property type="protein sequence ID" value="PSU35483.1"/>
    <property type="molecule type" value="Genomic_DNA"/>
</dbReference>
<dbReference type="CDD" id="cd00833">
    <property type="entry name" value="PKS"/>
    <property type="match status" value="3"/>
</dbReference>
<dbReference type="InterPro" id="IPR000873">
    <property type="entry name" value="AMP-dep_synth/lig_dom"/>
</dbReference>
<feature type="domain" description="Ketosynthase family 3 (KS3)" evidence="9">
    <location>
        <begin position="4314"/>
        <end position="4751"/>
    </location>
</feature>
<dbReference type="InterPro" id="IPR050091">
    <property type="entry name" value="PKS_NRPS_Biosynth_Enz"/>
</dbReference>
<dbReference type="NCBIfam" id="TIGR01733">
    <property type="entry name" value="AA-adenyl-dom"/>
    <property type="match status" value="1"/>
</dbReference>
<dbReference type="FunFam" id="3.40.50.980:FF:000001">
    <property type="entry name" value="Non-ribosomal peptide synthetase"/>
    <property type="match status" value="1"/>
</dbReference>
<dbReference type="FunFam" id="3.40.50.12780:FF:000012">
    <property type="entry name" value="Non-ribosomal peptide synthetase"/>
    <property type="match status" value="1"/>
</dbReference>
<dbReference type="SUPFAM" id="SSF56801">
    <property type="entry name" value="Acetyl-CoA synthetase-like"/>
    <property type="match status" value="1"/>
</dbReference>
<dbReference type="InterPro" id="IPR036736">
    <property type="entry name" value="ACP-like_sf"/>
</dbReference>
<evidence type="ECO:0000256" key="6">
    <source>
        <dbReference type="ARBA" id="ARBA00054155"/>
    </source>
</evidence>
<dbReference type="SMART" id="SM00825">
    <property type="entry name" value="PKS_KS"/>
    <property type="match status" value="3"/>
</dbReference>
<dbReference type="SUPFAM" id="SSF53901">
    <property type="entry name" value="Thiolase-like"/>
    <property type="match status" value="3"/>
</dbReference>
<dbReference type="PROSITE" id="PS00455">
    <property type="entry name" value="AMP_BINDING"/>
    <property type="match status" value="1"/>
</dbReference>
<dbReference type="Pfam" id="PF00668">
    <property type="entry name" value="Condensation"/>
    <property type="match status" value="2"/>
</dbReference>
<dbReference type="InterPro" id="IPR045851">
    <property type="entry name" value="AMP-bd_C_sf"/>
</dbReference>
<dbReference type="GO" id="GO:0004312">
    <property type="term" value="F:fatty acid synthase activity"/>
    <property type="evidence" value="ECO:0007669"/>
    <property type="project" value="TreeGrafter"/>
</dbReference>
<feature type="region of interest" description="N-terminal hotdog fold" evidence="7">
    <location>
        <begin position="4931"/>
        <end position="5049"/>
    </location>
</feature>
<dbReference type="Gene3D" id="3.40.50.720">
    <property type="entry name" value="NAD(P)-binding Rossmann-like Domain"/>
    <property type="match status" value="1"/>
</dbReference>
<comment type="caution">
    <text evidence="11">The sequence shown here is derived from an EMBL/GenBank/DDBJ whole genome shotgun (WGS) entry which is preliminary data.</text>
</comment>
<evidence type="ECO:0000259" key="8">
    <source>
        <dbReference type="PROSITE" id="PS50075"/>
    </source>
</evidence>
<gene>
    <name evidence="11" type="ORF">C9I99_00210</name>
</gene>
<dbReference type="InterPro" id="IPR013968">
    <property type="entry name" value="PKS_KR"/>
</dbReference>
<dbReference type="Gene3D" id="1.10.1240.100">
    <property type="match status" value="2"/>
</dbReference>
<comment type="pathway">
    <text evidence="1">Lipid metabolism; fatty acid biosynthesis.</text>
</comment>
<dbReference type="Gene3D" id="3.40.47.10">
    <property type="match status" value="3"/>
</dbReference>
<keyword evidence="3" id="KW-0596">Phosphopantetheine</keyword>
<comment type="similarity">
    <text evidence="2">Belongs to the short-chain dehydrogenases/reductases (SDR) family.</text>
</comment>
<dbReference type="OrthoDB" id="9778690at2"/>
<dbReference type="SMART" id="SM00826">
    <property type="entry name" value="PKS_DH"/>
    <property type="match status" value="1"/>
</dbReference>
<dbReference type="GO" id="GO:0016491">
    <property type="term" value="F:oxidoreductase activity"/>
    <property type="evidence" value="ECO:0007669"/>
    <property type="project" value="InterPro"/>
</dbReference>
<dbReference type="Pfam" id="PF21089">
    <property type="entry name" value="PKS_DH_N"/>
    <property type="match status" value="2"/>
</dbReference>
<dbReference type="InterPro" id="IPR020806">
    <property type="entry name" value="PKS_PP-bd"/>
</dbReference>
<dbReference type="GO" id="GO:0031177">
    <property type="term" value="F:phosphopantetheine binding"/>
    <property type="evidence" value="ECO:0007669"/>
    <property type="project" value="InterPro"/>
</dbReference>
<dbReference type="Gene3D" id="3.40.50.980">
    <property type="match status" value="2"/>
</dbReference>
<evidence type="ECO:0000256" key="2">
    <source>
        <dbReference type="ARBA" id="ARBA00006484"/>
    </source>
</evidence>
<keyword evidence="4" id="KW-0597">Phosphoprotein</keyword>
<dbReference type="Pfam" id="PF00550">
    <property type="entry name" value="PP-binding"/>
    <property type="match status" value="4"/>
</dbReference>
<dbReference type="Pfam" id="PF22621">
    <property type="entry name" value="CurL-like_PKS_C"/>
    <property type="match status" value="2"/>
</dbReference>
<dbReference type="InterPro" id="IPR049900">
    <property type="entry name" value="PKS_mFAS_DH"/>
</dbReference>
<feature type="active site" description="Proton donor; for dehydratase activity" evidence="7">
    <location>
        <position position="3632"/>
    </location>
</feature>
<feature type="active site" description="Proton donor; for dehydratase activity" evidence="7">
    <location>
        <position position="5120"/>
    </location>
</feature>
<dbReference type="PROSITE" id="PS52019">
    <property type="entry name" value="PKS_MFAS_DH"/>
    <property type="match status" value="2"/>
</dbReference>
<dbReference type="GO" id="GO:0005737">
    <property type="term" value="C:cytoplasm"/>
    <property type="evidence" value="ECO:0007669"/>
    <property type="project" value="TreeGrafter"/>
</dbReference>
<dbReference type="InterPro" id="IPR049552">
    <property type="entry name" value="PKS_DH_N"/>
</dbReference>
<dbReference type="InterPro" id="IPR014030">
    <property type="entry name" value="Ketoacyl_synth_N"/>
</dbReference>
<dbReference type="InterPro" id="IPR010071">
    <property type="entry name" value="AA_adenyl_dom"/>
</dbReference>
<protein>
    <recommendedName>
        <fullName evidence="13">Non-ribosomal peptide synthetase</fullName>
    </recommendedName>
</protein>
<evidence type="ECO:0008006" key="13">
    <source>
        <dbReference type="Google" id="ProtNLM"/>
    </source>
</evidence>
<name>A0A2T3J2K2_9GAMM</name>
<accession>A0A2T3J2K2</accession>
<dbReference type="InterPro" id="IPR032821">
    <property type="entry name" value="PKS_assoc"/>
</dbReference>
<keyword evidence="12" id="KW-1185">Reference proteome</keyword>
<dbReference type="InterPro" id="IPR025110">
    <property type="entry name" value="AMP-bd_C"/>
</dbReference>
<dbReference type="Gene3D" id="3.10.129.110">
    <property type="entry name" value="Polyketide synthase dehydratase"/>
    <property type="match status" value="2"/>
</dbReference>
<dbReference type="FunFam" id="3.30.300.30:FF:000010">
    <property type="entry name" value="Enterobactin synthetase component F"/>
    <property type="match status" value="1"/>
</dbReference>
<dbReference type="Gene3D" id="3.30.559.30">
    <property type="entry name" value="Nonribosomal peptide synthetase, condensation domain"/>
    <property type="match status" value="2"/>
</dbReference>
<evidence type="ECO:0000256" key="3">
    <source>
        <dbReference type="ARBA" id="ARBA00022450"/>
    </source>
</evidence>
<dbReference type="PANTHER" id="PTHR43775:SF37">
    <property type="entry name" value="SI:DKEY-61P9.11"/>
    <property type="match status" value="1"/>
</dbReference>
<dbReference type="PROSITE" id="PS00606">
    <property type="entry name" value="KS3_1"/>
    <property type="match status" value="1"/>
</dbReference>
<dbReference type="Pfam" id="PF00109">
    <property type="entry name" value="ketoacyl-synt"/>
    <property type="match status" value="3"/>
</dbReference>
<dbReference type="PANTHER" id="PTHR43775">
    <property type="entry name" value="FATTY ACID SYNTHASE"/>
    <property type="match status" value="1"/>
</dbReference>
<proteinExistence type="inferred from homology"/>
<dbReference type="InterPro" id="IPR020845">
    <property type="entry name" value="AMP-binding_CS"/>
</dbReference>
<dbReference type="Gene3D" id="3.30.300.30">
    <property type="match status" value="1"/>
</dbReference>
<dbReference type="Gene3D" id="3.30.70.3290">
    <property type="match status" value="1"/>
</dbReference>
<feature type="region of interest" description="C-terminal hotdog fold" evidence="7">
    <location>
        <begin position="5063"/>
        <end position="5196"/>
    </location>
</feature>
<evidence type="ECO:0000256" key="7">
    <source>
        <dbReference type="PROSITE-ProRule" id="PRU01363"/>
    </source>
</evidence>
<dbReference type="InterPro" id="IPR016039">
    <property type="entry name" value="Thiolase-like"/>
</dbReference>
<comment type="function">
    <text evidence="6">Involved in production of the polyketide antibiotic thailandamide.</text>
</comment>
<feature type="domain" description="Ketosynthase family 3 (KS3)" evidence="9">
    <location>
        <begin position="2741"/>
        <end position="3171"/>
    </location>
</feature>
<dbReference type="SUPFAM" id="SSF51735">
    <property type="entry name" value="NAD(P)-binding Rossmann-fold domains"/>
    <property type="match status" value="1"/>
</dbReference>
<dbReference type="Pfam" id="PF13193">
    <property type="entry name" value="AMP-binding_C"/>
    <property type="match status" value="1"/>
</dbReference>
<feature type="domain" description="PKS/mFAS DH" evidence="10">
    <location>
        <begin position="4931"/>
        <end position="5196"/>
    </location>
</feature>
<dbReference type="InterPro" id="IPR057326">
    <property type="entry name" value="KR_dom"/>
</dbReference>
<keyword evidence="5" id="KW-0808">Transferase</keyword>
<reference evidence="11 12" key="1">
    <citation type="submission" date="2018-03" db="EMBL/GenBank/DDBJ databases">
        <title>Whole genome sequencing of Histamine producing bacteria.</title>
        <authorList>
            <person name="Butler K."/>
        </authorList>
    </citation>
    <scope>NUCLEOTIDE SEQUENCE [LARGE SCALE GENOMIC DNA]</scope>
    <source>
        <strain evidence="11 12">JCM 13586</strain>
    </source>
</reference>
<dbReference type="GO" id="GO:0043041">
    <property type="term" value="P:amino acid activation for nonribosomal peptide biosynthetic process"/>
    <property type="evidence" value="ECO:0007669"/>
    <property type="project" value="UniProtKB-ARBA"/>
</dbReference>
<dbReference type="Gene3D" id="1.10.1200.10">
    <property type="entry name" value="ACP-like"/>
    <property type="match status" value="5"/>
</dbReference>
<dbReference type="Pfam" id="PF16197">
    <property type="entry name" value="KAsynt_C_assoc"/>
    <property type="match status" value="1"/>
</dbReference>
<dbReference type="InterPro" id="IPR020841">
    <property type="entry name" value="PKS_Beta-ketoAc_synthase_dom"/>
</dbReference>
<evidence type="ECO:0000259" key="9">
    <source>
        <dbReference type="PROSITE" id="PS52004"/>
    </source>
</evidence>
<dbReference type="SUPFAM" id="SSF52777">
    <property type="entry name" value="CoA-dependent acyltransferases"/>
    <property type="match status" value="4"/>
</dbReference>
<feature type="domain" description="Carrier" evidence="8">
    <location>
        <begin position="1461"/>
        <end position="1537"/>
    </location>
</feature>
<evidence type="ECO:0000256" key="1">
    <source>
        <dbReference type="ARBA" id="ARBA00005194"/>
    </source>
</evidence>
<feature type="domain" description="Ketosynthase family 3 (KS3)" evidence="9">
    <location>
        <begin position="2043"/>
        <end position="2455"/>
    </location>
</feature>
<dbReference type="InterPro" id="IPR018201">
    <property type="entry name" value="Ketoacyl_synth_AS"/>
</dbReference>